<evidence type="ECO:0000256" key="8">
    <source>
        <dbReference type="ARBA" id="ARBA00022927"/>
    </source>
</evidence>
<name>A0A1U7JKP3_9HYPH</name>
<evidence type="ECO:0000256" key="11">
    <source>
        <dbReference type="ARBA" id="ARBA00023225"/>
    </source>
</evidence>
<feature type="transmembrane region" description="Helical" evidence="13">
    <location>
        <begin position="34"/>
        <end position="52"/>
    </location>
</feature>
<evidence type="ECO:0000256" key="14">
    <source>
        <dbReference type="SAM" id="MobiDB-lite"/>
    </source>
</evidence>
<dbReference type="InterPro" id="IPR029025">
    <property type="entry name" value="T3SS_substrate_exporter_C"/>
</dbReference>
<protein>
    <recommendedName>
        <fullName evidence="3 13">Flagellar biosynthetic protein FlhB</fullName>
    </recommendedName>
</protein>
<evidence type="ECO:0000256" key="1">
    <source>
        <dbReference type="ARBA" id="ARBA00004651"/>
    </source>
</evidence>
<feature type="compositionally biased region" description="Acidic residues" evidence="14">
    <location>
        <begin position="1"/>
        <end position="10"/>
    </location>
</feature>
<feature type="transmembrane region" description="Helical" evidence="13">
    <location>
        <begin position="194"/>
        <end position="212"/>
    </location>
</feature>
<dbReference type="InterPro" id="IPR006135">
    <property type="entry name" value="T3SS_substrate_exporter"/>
</dbReference>
<comment type="subcellular location">
    <subcellularLocation>
        <location evidence="1">Cell membrane</location>
        <topology evidence="1">Multi-pass membrane protein</topology>
    </subcellularLocation>
</comment>
<dbReference type="Gene3D" id="6.10.250.2080">
    <property type="match status" value="1"/>
</dbReference>
<dbReference type="SUPFAM" id="SSF160544">
    <property type="entry name" value="EscU C-terminal domain-like"/>
    <property type="match status" value="1"/>
</dbReference>
<sequence>MADETDDSEKTEDPSQKRLTDAHEKGDVPKSQEVSGWFALLGTALVVAFLAKPTAANVAGLLKGFLAHADSIAVDPGGLLFLFGDTGPHLLLLLALPLLVLMVLAVLGNVIQHKPVWTAETIQPKLNKISPLSGAKRLFSKDSLMNFSKGLVKIIVVSVMIYFIVWPEKEQLDMAFFHEPDHILQESRDLSLKLVGAILAFMTVVAGLDFAWQRQKWFNKQKMTQREVKEEYKQAEGDPQVKSKIRQLRQQRAQQRMMSEVPKATVVVTNPTHYAVALYYDDEMQAPKCVAKGVDALALRIRDLAREHEVPVVENPPLARALHATMEINDMIPEEHYAAVAKVIGYVMGLKSKKNWRA</sequence>
<proteinExistence type="inferred from homology"/>
<feature type="region of interest" description="Disordered" evidence="14">
    <location>
        <begin position="1"/>
        <end position="28"/>
    </location>
</feature>
<comment type="similarity">
    <text evidence="2 13">Belongs to the type III secretion exporter family.</text>
</comment>
<keyword evidence="9 13" id="KW-1133">Transmembrane helix</keyword>
<dbReference type="Pfam" id="PF01312">
    <property type="entry name" value="Bac_export_2"/>
    <property type="match status" value="1"/>
</dbReference>
<keyword evidence="4 13" id="KW-0813">Transport</keyword>
<dbReference type="STRING" id="197461.A3843_02815"/>
<keyword evidence="10 13" id="KW-0472">Membrane</keyword>
<evidence type="ECO:0000256" key="9">
    <source>
        <dbReference type="ARBA" id="ARBA00022989"/>
    </source>
</evidence>
<dbReference type="Proteomes" id="UP000185783">
    <property type="component" value="Unassembled WGS sequence"/>
</dbReference>
<evidence type="ECO:0000256" key="5">
    <source>
        <dbReference type="ARBA" id="ARBA00022475"/>
    </source>
</evidence>
<evidence type="ECO:0000256" key="3">
    <source>
        <dbReference type="ARBA" id="ARBA00021622"/>
    </source>
</evidence>
<evidence type="ECO:0000256" key="4">
    <source>
        <dbReference type="ARBA" id="ARBA00022448"/>
    </source>
</evidence>
<organism evidence="15 16">
    <name type="scientific">Pseudovibrio exalbescens</name>
    <dbReference type="NCBI Taxonomy" id="197461"/>
    <lineage>
        <taxon>Bacteria</taxon>
        <taxon>Pseudomonadati</taxon>
        <taxon>Pseudomonadota</taxon>
        <taxon>Alphaproteobacteria</taxon>
        <taxon>Hyphomicrobiales</taxon>
        <taxon>Stappiaceae</taxon>
        <taxon>Pseudovibrio</taxon>
    </lineage>
</organism>
<evidence type="ECO:0000256" key="12">
    <source>
        <dbReference type="ARBA" id="ARBA00025078"/>
    </source>
</evidence>
<dbReference type="OrthoDB" id="9807950at2"/>
<evidence type="ECO:0000313" key="16">
    <source>
        <dbReference type="Proteomes" id="UP000185783"/>
    </source>
</evidence>
<dbReference type="InterPro" id="IPR006136">
    <property type="entry name" value="FlhB"/>
</dbReference>
<gene>
    <name evidence="13" type="primary">flhB</name>
    <name evidence="15" type="ORF">A3843_02815</name>
</gene>
<feature type="compositionally biased region" description="Basic and acidic residues" evidence="14">
    <location>
        <begin position="11"/>
        <end position="28"/>
    </location>
</feature>
<dbReference type="GO" id="GO:0005886">
    <property type="term" value="C:plasma membrane"/>
    <property type="evidence" value="ECO:0007669"/>
    <property type="project" value="UniProtKB-SubCell"/>
</dbReference>
<keyword evidence="6 13" id="KW-0812">Transmembrane</keyword>
<keyword evidence="11 13" id="KW-1006">Bacterial flagellum protein export</keyword>
<evidence type="ECO:0000313" key="15">
    <source>
        <dbReference type="EMBL" id="OKL45287.1"/>
    </source>
</evidence>
<accession>A0A1U7JKP3</accession>
<dbReference type="PRINTS" id="PR00950">
    <property type="entry name" value="TYPE3IMSPROT"/>
</dbReference>
<dbReference type="RefSeq" id="WP_028480216.1">
    <property type="nucleotide sequence ID" value="NZ_LVVZ01000005.1"/>
</dbReference>
<dbReference type="GO" id="GO:0009306">
    <property type="term" value="P:protein secretion"/>
    <property type="evidence" value="ECO:0007669"/>
    <property type="project" value="InterPro"/>
</dbReference>
<dbReference type="NCBIfam" id="TIGR00328">
    <property type="entry name" value="flhB"/>
    <property type="match status" value="1"/>
</dbReference>
<comment type="function">
    <text evidence="12 13">Required for formation of the rod structure in the basal body of the flagellar apparatus. Together with FliI and FliH, may constitute the export apparatus of flagellin.</text>
</comment>
<dbReference type="Gene3D" id="3.40.1690.10">
    <property type="entry name" value="secretion proteins EscU"/>
    <property type="match status" value="1"/>
</dbReference>
<dbReference type="PANTHER" id="PTHR30531:SF12">
    <property type="entry name" value="FLAGELLAR BIOSYNTHETIC PROTEIN FLHB"/>
    <property type="match status" value="1"/>
</dbReference>
<feature type="transmembrane region" description="Helical" evidence="13">
    <location>
        <begin position="90"/>
        <end position="111"/>
    </location>
</feature>
<reference evidence="15 16" key="1">
    <citation type="submission" date="2016-03" db="EMBL/GenBank/DDBJ databases">
        <title>Genome sequence of Nesiotobacter sp. nov., a moderately halophilic alphaproteobacterium isolated from the Yellow Sea, China.</title>
        <authorList>
            <person name="Zhang G."/>
            <person name="Zhang R."/>
        </authorList>
    </citation>
    <scope>NUCLEOTIDE SEQUENCE [LARGE SCALE GENOMIC DNA]</scope>
    <source>
        <strain evidence="15 16">WB1-6</strain>
    </source>
</reference>
<comment type="caution">
    <text evidence="15">The sequence shown here is derived from an EMBL/GenBank/DDBJ whole genome shotgun (WGS) entry which is preliminary data.</text>
</comment>
<keyword evidence="15" id="KW-0969">Cilium</keyword>
<dbReference type="PANTHER" id="PTHR30531">
    <property type="entry name" value="FLAGELLAR BIOSYNTHETIC PROTEIN FLHB"/>
    <property type="match status" value="1"/>
</dbReference>
<dbReference type="FunFam" id="3.40.1690.10:FF:000001">
    <property type="entry name" value="Flagellar biosynthetic protein FlhB"/>
    <property type="match status" value="1"/>
</dbReference>
<keyword evidence="15" id="KW-0282">Flagellum</keyword>
<keyword evidence="5 13" id="KW-1003">Cell membrane</keyword>
<keyword evidence="16" id="KW-1185">Reference proteome</keyword>
<evidence type="ECO:0000256" key="6">
    <source>
        <dbReference type="ARBA" id="ARBA00022692"/>
    </source>
</evidence>
<keyword evidence="8 13" id="KW-0653">Protein transport</keyword>
<keyword evidence="15" id="KW-0966">Cell projection</keyword>
<dbReference type="GO" id="GO:0044780">
    <property type="term" value="P:bacterial-type flagellum assembly"/>
    <property type="evidence" value="ECO:0007669"/>
    <property type="project" value="InterPro"/>
</dbReference>
<dbReference type="AlphaFoldDB" id="A0A1U7JKP3"/>
<keyword evidence="7 13" id="KW-1005">Bacterial flagellum biogenesis</keyword>
<evidence type="ECO:0000256" key="10">
    <source>
        <dbReference type="ARBA" id="ARBA00023136"/>
    </source>
</evidence>
<evidence type="ECO:0000256" key="13">
    <source>
        <dbReference type="RuleBase" id="RU364091"/>
    </source>
</evidence>
<evidence type="ECO:0000256" key="2">
    <source>
        <dbReference type="ARBA" id="ARBA00010690"/>
    </source>
</evidence>
<evidence type="ECO:0000256" key="7">
    <source>
        <dbReference type="ARBA" id="ARBA00022795"/>
    </source>
</evidence>
<dbReference type="EMBL" id="LVVZ01000005">
    <property type="protein sequence ID" value="OKL45287.1"/>
    <property type="molecule type" value="Genomic_DNA"/>
</dbReference>
<feature type="transmembrane region" description="Helical" evidence="13">
    <location>
        <begin position="150"/>
        <end position="167"/>
    </location>
</feature>